<gene>
    <name evidence="4" type="ORF">ABE41_006590</name>
</gene>
<dbReference type="InterPro" id="IPR036388">
    <property type="entry name" value="WH-like_DNA-bd_sf"/>
</dbReference>
<dbReference type="Gene3D" id="3.30.420.40">
    <property type="match status" value="2"/>
</dbReference>
<keyword evidence="3" id="KW-0859">Xylose metabolism</keyword>
<dbReference type="GO" id="GO:0042732">
    <property type="term" value="P:D-xylose metabolic process"/>
    <property type="evidence" value="ECO:0007669"/>
    <property type="project" value="UniProtKB-KW"/>
</dbReference>
<dbReference type="SUPFAM" id="SSF46785">
    <property type="entry name" value="Winged helix' DNA-binding domain"/>
    <property type="match status" value="1"/>
</dbReference>
<reference evidence="4 5" key="1">
    <citation type="submission" date="2016-08" db="EMBL/GenBank/DDBJ databases">
        <title>Complete genome sequence of Fictibacillus arsenicus G25-54, a strain with toxicity to nematodes and a potential arsenic-resistance activity.</title>
        <authorList>
            <person name="Zheng Z."/>
        </authorList>
    </citation>
    <scope>NUCLEOTIDE SEQUENCE [LARGE SCALE GENOMIC DNA]</scope>
    <source>
        <strain evidence="4 5">G25-54</strain>
    </source>
</reference>
<dbReference type="InterPro" id="IPR000600">
    <property type="entry name" value="ROK"/>
</dbReference>
<comment type="similarity">
    <text evidence="2">Belongs to the ROK (NagC/XylR) family.</text>
</comment>
<proteinExistence type="inferred from homology"/>
<dbReference type="Pfam" id="PF00480">
    <property type="entry name" value="ROK"/>
    <property type="match status" value="1"/>
</dbReference>
<dbReference type="KEGG" id="far:ABE41_006590"/>
<evidence type="ECO:0000313" key="4">
    <source>
        <dbReference type="EMBL" id="ANX11670.1"/>
    </source>
</evidence>
<dbReference type="Gene3D" id="1.10.10.10">
    <property type="entry name" value="Winged helix-like DNA-binding domain superfamily/Winged helix DNA-binding domain"/>
    <property type="match status" value="1"/>
</dbReference>
<name>A0A1B1Z2Q1_9BACL</name>
<dbReference type="PANTHER" id="PTHR18964">
    <property type="entry name" value="ROK (REPRESSOR, ORF, KINASE) FAMILY"/>
    <property type="match status" value="1"/>
</dbReference>
<sequence>MHKKGDAELIKQMNTRLILSNIRKHQPITRAAVSRIVGVSRATVSSIVDDLIRKKLISERGYGDSTKEGGRRGIHLVFNPISSYGIGVDVGGTKILIVLTDLDGNVVHKEEHATLFEPESIITMIKDFIKGSPVNEEDISAMGVGIPGILDSENGIVVDAPALRWENLPIRNIMRKSFAFPIFINNDVKCALFGELHYGAGKSCKSLAFIAIGTGVGSAIYANGALLEGAHFSAGEIGYMTDRKDVEEGRFNVVGEFGQFEKRTSGSALNRDGKTAYDWFSEYDEGKEEGITVIDNYLLDLAIGISNVVCVVNPEKIILGGGVSRSLGPHMKKIEGWVKKLTPIPVTIERSQLGSDTGAIGAVAYAFMQVEHYEGE</sequence>
<evidence type="ECO:0000256" key="3">
    <source>
        <dbReference type="ARBA" id="ARBA00022629"/>
    </source>
</evidence>
<organism evidence="4 5">
    <name type="scientific">Fictibacillus arsenicus</name>
    <dbReference type="NCBI Taxonomy" id="255247"/>
    <lineage>
        <taxon>Bacteria</taxon>
        <taxon>Bacillati</taxon>
        <taxon>Bacillota</taxon>
        <taxon>Bacilli</taxon>
        <taxon>Bacillales</taxon>
        <taxon>Fictibacillaceae</taxon>
        <taxon>Fictibacillus</taxon>
    </lineage>
</organism>
<evidence type="ECO:0008006" key="6">
    <source>
        <dbReference type="Google" id="ProtNLM"/>
    </source>
</evidence>
<accession>A0A1B1Z2Q1</accession>
<dbReference type="Pfam" id="PF13412">
    <property type="entry name" value="HTH_24"/>
    <property type="match status" value="1"/>
</dbReference>
<evidence type="ECO:0000256" key="2">
    <source>
        <dbReference type="ARBA" id="ARBA00006479"/>
    </source>
</evidence>
<comment type="function">
    <text evidence="1">Transcriptional repressor of xylose-utilizing enzymes.</text>
</comment>
<dbReference type="EMBL" id="CP016761">
    <property type="protein sequence ID" value="ANX11670.1"/>
    <property type="molecule type" value="Genomic_DNA"/>
</dbReference>
<evidence type="ECO:0000256" key="1">
    <source>
        <dbReference type="ARBA" id="ARBA00002486"/>
    </source>
</evidence>
<protein>
    <recommendedName>
        <fullName evidence="6">Sugar kinase</fullName>
    </recommendedName>
</protein>
<dbReference type="Proteomes" id="UP000077412">
    <property type="component" value="Chromosome"/>
</dbReference>
<dbReference type="CDD" id="cd23763">
    <property type="entry name" value="ASKHA_ATPase_ROK"/>
    <property type="match status" value="1"/>
</dbReference>
<keyword evidence="3" id="KW-0119">Carbohydrate metabolism</keyword>
<dbReference type="InterPro" id="IPR036390">
    <property type="entry name" value="WH_DNA-bd_sf"/>
</dbReference>
<dbReference type="PANTHER" id="PTHR18964:SF149">
    <property type="entry name" value="BIFUNCTIONAL UDP-N-ACETYLGLUCOSAMINE 2-EPIMERASE_N-ACETYLMANNOSAMINE KINASE"/>
    <property type="match status" value="1"/>
</dbReference>
<dbReference type="AlphaFoldDB" id="A0A1B1Z2Q1"/>
<dbReference type="OrthoDB" id="9796533at2"/>
<dbReference type="InterPro" id="IPR043129">
    <property type="entry name" value="ATPase_NBD"/>
</dbReference>
<keyword evidence="5" id="KW-1185">Reference proteome</keyword>
<dbReference type="SUPFAM" id="SSF53067">
    <property type="entry name" value="Actin-like ATPase domain"/>
    <property type="match status" value="1"/>
</dbReference>
<dbReference type="RefSeq" id="WP_066287824.1">
    <property type="nucleotide sequence ID" value="NZ_CP016761.1"/>
</dbReference>
<dbReference type="STRING" id="255247.ABE41_006590"/>
<evidence type="ECO:0000313" key="5">
    <source>
        <dbReference type="Proteomes" id="UP000077412"/>
    </source>
</evidence>